<keyword evidence="2" id="KW-1185">Reference proteome</keyword>
<dbReference type="AlphaFoldDB" id="A0A182VDD7"/>
<name>A0A182VDD7_ANOME</name>
<accession>A0A182VDD7</accession>
<reference evidence="1" key="1">
    <citation type="submission" date="2020-05" db="UniProtKB">
        <authorList>
            <consortium name="EnsemblMetazoa"/>
        </authorList>
    </citation>
    <scope>IDENTIFICATION</scope>
    <source>
        <strain evidence="1">MAF</strain>
    </source>
</reference>
<organism evidence="1 2">
    <name type="scientific">Anopheles merus</name>
    <name type="common">Mosquito</name>
    <dbReference type="NCBI Taxonomy" id="30066"/>
    <lineage>
        <taxon>Eukaryota</taxon>
        <taxon>Metazoa</taxon>
        <taxon>Ecdysozoa</taxon>
        <taxon>Arthropoda</taxon>
        <taxon>Hexapoda</taxon>
        <taxon>Insecta</taxon>
        <taxon>Pterygota</taxon>
        <taxon>Neoptera</taxon>
        <taxon>Endopterygota</taxon>
        <taxon>Diptera</taxon>
        <taxon>Nematocera</taxon>
        <taxon>Culicoidea</taxon>
        <taxon>Culicidae</taxon>
        <taxon>Anophelinae</taxon>
        <taxon>Anopheles</taxon>
    </lineage>
</organism>
<sequence>MQRIVRRTNRPIPDKVQRKAKVVLSEAARIVTLRVVYQLVDGCARRCILQQCRYHGPIQLGRIESTNQKQHIGTHLLERGLIFTQPLTAKYHHLVAWQELVHAQHAHDPLELIYERCKGTHERRPQIAHERNRR</sequence>
<protein>
    <submittedName>
        <fullName evidence="1">Uncharacterized protein</fullName>
    </submittedName>
</protein>
<dbReference type="EnsemblMetazoa" id="AMEM013066-RA">
    <property type="protein sequence ID" value="AMEM013066-PA"/>
    <property type="gene ID" value="AMEM013066"/>
</dbReference>
<proteinExistence type="predicted"/>
<dbReference type="Proteomes" id="UP000075903">
    <property type="component" value="Unassembled WGS sequence"/>
</dbReference>
<evidence type="ECO:0000313" key="2">
    <source>
        <dbReference type="Proteomes" id="UP000075903"/>
    </source>
</evidence>
<evidence type="ECO:0000313" key="1">
    <source>
        <dbReference type="EnsemblMetazoa" id="AMEM013066-PA"/>
    </source>
</evidence>
<dbReference type="VEuPathDB" id="VectorBase:AMEM013066"/>